<dbReference type="Proteomes" id="UP001211907">
    <property type="component" value="Unassembled WGS sequence"/>
</dbReference>
<protein>
    <submittedName>
        <fullName evidence="2">Uncharacterized protein</fullName>
    </submittedName>
</protein>
<evidence type="ECO:0000313" key="3">
    <source>
        <dbReference type="Proteomes" id="UP001211907"/>
    </source>
</evidence>
<feature type="compositionally biased region" description="Polar residues" evidence="1">
    <location>
        <begin position="30"/>
        <end position="42"/>
    </location>
</feature>
<comment type="caution">
    <text evidence="2">The sequence shown here is derived from an EMBL/GenBank/DDBJ whole genome shotgun (WGS) entry which is preliminary data.</text>
</comment>
<keyword evidence="3" id="KW-1185">Reference proteome</keyword>
<feature type="region of interest" description="Disordered" evidence="1">
    <location>
        <begin position="58"/>
        <end position="103"/>
    </location>
</feature>
<dbReference type="AlphaFoldDB" id="A0AAD5SVZ4"/>
<feature type="region of interest" description="Disordered" evidence="1">
    <location>
        <begin position="27"/>
        <end position="46"/>
    </location>
</feature>
<accession>A0AAD5SVZ4</accession>
<name>A0AAD5SVZ4_9FUNG</name>
<gene>
    <name evidence="2" type="ORF">HK100_002305</name>
</gene>
<organism evidence="2 3">
    <name type="scientific">Physocladia obscura</name>
    <dbReference type="NCBI Taxonomy" id="109957"/>
    <lineage>
        <taxon>Eukaryota</taxon>
        <taxon>Fungi</taxon>
        <taxon>Fungi incertae sedis</taxon>
        <taxon>Chytridiomycota</taxon>
        <taxon>Chytridiomycota incertae sedis</taxon>
        <taxon>Chytridiomycetes</taxon>
        <taxon>Chytridiales</taxon>
        <taxon>Chytriomycetaceae</taxon>
        <taxon>Physocladia</taxon>
    </lineage>
</organism>
<proteinExistence type="predicted"/>
<evidence type="ECO:0000256" key="1">
    <source>
        <dbReference type="SAM" id="MobiDB-lite"/>
    </source>
</evidence>
<reference evidence="2" key="1">
    <citation type="submission" date="2020-05" db="EMBL/GenBank/DDBJ databases">
        <title>Phylogenomic resolution of chytrid fungi.</title>
        <authorList>
            <person name="Stajich J.E."/>
            <person name="Amses K."/>
            <person name="Simmons R."/>
            <person name="Seto K."/>
            <person name="Myers J."/>
            <person name="Bonds A."/>
            <person name="Quandt C.A."/>
            <person name="Barry K."/>
            <person name="Liu P."/>
            <person name="Grigoriev I."/>
            <person name="Longcore J.E."/>
            <person name="James T.Y."/>
        </authorList>
    </citation>
    <scope>NUCLEOTIDE SEQUENCE</scope>
    <source>
        <strain evidence="2">JEL0513</strain>
    </source>
</reference>
<sequence>MPSTSFNPLSQSVAIDLALEMKIANESKKSNSLAAQTTTTAPSKSFSLRSSILSLVPSSSRSSSSLATSGLPSSAADATTQGAASLSTLSSSKSQNSKQSIKSDALDLASTTAMLIGNRHL</sequence>
<dbReference type="EMBL" id="JADGJH010001533">
    <property type="protein sequence ID" value="KAJ3112521.1"/>
    <property type="molecule type" value="Genomic_DNA"/>
</dbReference>
<evidence type="ECO:0000313" key="2">
    <source>
        <dbReference type="EMBL" id="KAJ3112521.1"/>
    </source>
</evidence>